<accession>A0A803QC95</accession>
<dbReference type="PANTHER" id="PTHR31286">
    <property type="entry name" value="GLYCINE-RICH CELL WALL STRUCTURAL PROTEIN 1.8-LIKE"/>
    <property type="match status" value="1"/>
</dbReference>
<feature type="compositionally biased region" description="Low complexity" evidence="1">
    <location>
        <begin position="204"/>
        <end position="214"/>
    </location>
</feature>
<name>A0A803QC95_CANSA</name>
<evidence type="ECO:0000256" key="1">
    <source>
        <dbReference type="SAM" id="MobiDB-lite"/>
    </source>
</evidence>
<dbReference type="InterPro" id="IPR040256">
    <property type="entry name" value="At4g02000-like"/>
</dbReference>
<feature type="region of interest" description="Disordered" evidence="1">
    <location>
        <begin position="176"/>
        <end position="217"/>
    </location>
</feature>
<feature type="compositionally biased region" description="Polar residues" evidence="1">
    <location>
        <begin position="176"/>
        <end position="197"/>
    </location>
</feature>
<reference evidence="3" key="1">
    <citation type="submission" date="2018-11" db="EMBL/GenBank/DDBJ databases">
        <authorList>
            <person name="Grassa J C."/>
        </authorList>
    </citation>
    <scope>NUCLEOTIDE SEQUENCE [LARGE SCALE GENOMIC DNA]</scope>
</reference>
<dbReference type="AlphaFoldDB" id="A0A803QC95"/>
<dbReference type="PANTHER" id="PTHR31286:SF167">
    <property type="entry name" value="OS09G0268800 PROTEIN"/>
    <property type="match status" value="1"/>
</dbReference>
<evidence type="ECO:0000313" key="3">
    <source>
        <dbReference type="EnsemblPlants" id="cds.evm.model.08.754"/>
    </source>
</evidence>
<dbReference type="EMBL" id="UZAU01000692">
    <property type="status" value="NOT_ANNOTATED_CDS"/>
    <property type="molecule type" value="Genomic_DNA"/>
</dbReference>
<dbReference type="Pfam" id="PF14111">
    <property type="entry name" value="DUF4283"/>
    <property type="match status" value="1"/>
</dbReference>
<organism evidence="3 4">
    <name type="scientific">Cannabis sativa</name>
    <name type="common">Hemp</name>
    <name type="synonym">Marijuana</name>
    <dbReference type="NCBI Taxonomy" id="3483"/>
    <lineage>
        <taxon>Eukaryota</taxon>
        <taxon>Viridiplantae</taxon>
        <taxon>Streptophyta</taxon>
        <taxon>Embryophyta</taxon>
        <taxon>Tracheophyta</taxon>
        <taxon>Spermatophyta</taxon>
        <taxon>Magnoliopsida</taxon>
        <taxon>eudicotyledons</taxon>
        <taxon>Gunneridae</taxon>
        <taxon>Pentapetalae</taxon>
        <taxon>rosids</taxon>
        <taxon>fabids</taxon>
        <taxon>Rosales</taxon>
        <taxon>Cannabaceae</taxon>
        <taxon>Cannabis</taxon>
    </lineage>
</organism>
<protein>
    <recommendedName>
        <fullName evidence="2">DUF4283 domain-containing protein</fullName>
    </recommendedName>
</protein>
<dbReference type="InterPro" id="IPR025558">
    <property type="entry name" value="DUF4283"/>
</dbReference>
<keyword evidence="4" id="KW-1185">Reference proteome</keyword>
<sequence length="375" mass="41288">MKSTISLTDDERSVVAITDDGAPDQSERLDLVLVVRILSPKKVWLSTLQNQMAQHWDGRFKAVISEHHSDLFLITFGCIGDKIRALEKEPWHFQGHHIVLLEPSALNSITPQQMIYSPFWVQAYRLPFLSKTQPLAKALGNLIGEFIEVFRSCFGGSRGNTLTRLRRINTLPQQFHDQQSATFTSKTSPTGESSNTNKNHHPPTTTRTTSSSTTQKIQPSVTAGLNIQHPLTAAVPASHSLGLKTVPCDNSVIHLKDVFTPNIGPFPAGHTFATYPPIPNISREEICQNVTMDISSKKTGEASAATIISHQPHSYLDDMDGFDDQENTNPNKAFKRQFDSLSLRKTLKRCRASNGSSPSPSSIEATANPASLPLG</sequence>
<reference evidence="3" key="2">
    <citation type="submission" date="2021-03" db="UniProtKB">
        <authorList>
            <consortium name="EnsemblPlants"/>
        </authorList>
    </citation>
    <scope>IDENTIFICATION</scope>
</reference>
<evidence type="ECO:0000313" key="4">
    <source>
        <dbReference type="Proteomes" id="UP000596661"/>
    </source>
</evidence>
<dbReference type="EnsemblPlants" id="evm.model.08.754">
    <property type="protein sequence ID" value="cds.evm.model.08.754"/>
    <property type="gene ID" value="evm.TU.08.754"/>
</dbReference>
<dbReference type="Gramene" id="evm.model.08.754">
    <property type="protein sequence ID" value="cds.evm.model.08.754"/>
    <property type="gene ID" value="evm.TU.08.754"/>
</dbReference>
<proteinExistence type="predicted"/>
<dbReference type="Proteomes" id="UP000596661">
    <property type="component" value="Chromosome 8"/>
</dbReference>
<feature type="domain" description="DUF4283" evidence="2">
    <location>
        <begin position="26"/>
        <end position="100"/>
    </location>
</feature>
<evidence type="ECO:0000259" key="2">
    <source>
        <dbReference type="Pfam" id="PF14111"/>
    </source>
</evidence>
<feature type="region of interest" description="Disordered" evidence="1">
    <location>
        <begin position="349"/>
        <end position="375"/>
    </location>
</feature>